<keyword evidence="2 10" id="KW-0147">Chitin-binding</keyword>
<comment type="caution">
    <text evidence="16">The sequence shown here is derived from an EMBL/GenBank/DDBJ whole genome shotgun (WGS) entry which is preliminary data.</text>
</comment>
<keyword evidence="5" id="KW-0146">Chitin degradation</keyword>
<keyword evidence="6" id="KW-0325">Glycoprotein</keyword>
<dbReference type="Gene3D" id="3.10.50.10">
    <property type="match status" value="1"/>
</dbReference>
<dbReference type="AlphaFoldDB" id="A0A9P6JPF5"/>
<dbReference type="PANTHER" id="PTHR47700:SF2">
    <property type="entry name" value="CHITINASE"/>
    <property type="match status" value="1"/>
</dbReference>
<evidence type="ECO:0000256" key="3">
    <source>
        <dbReference type="ARBA" id="ARBA00022729"/>
    </source>
</evidence>
<dbReference type="Proteomes" id="UP000807306">
    <property type="component" value="Unassembled WGS sequence"/>
</dbReference>
<feature type="domain" description="GH18" evidence="15">
    <location>
        <begin position="226"/>
        <end position="584"/>
    </location>
</feature>
<dbReference type="PROSITE" id="PS01095">
    <property type="entry name" value="GH18_1"/>
    <property type="match status" value="1"/>
</dbReference>
<dbReference type="Gene3D" id="3.20.20.80">
    <property type="entry name" value="Glycosidases"/>
    <property type="match status" value="1"/>
</dbReference>
<evidence type="ECO:0000256" key="8">
    <source>
        <dbReference type="ARBA" id="ARBA00023295"/>
    </source>
</evidence>
<evidence type="ECO:0000313" key="17">
    <source>
        <dbReference type="Proteomes" id="UP000807306"/>
    </source>
</evidence>
<keyword evidence="8 11" id="KW-0326">Glycosidase</keyword>
<keyword evidence="9" id="KW-0624">Polysaccharide degradation</keyword>
<dbReference type="EMBL" id="MU157860">
    <property type="protein sequence ID" value="KAF9527525.1"/>
    <property type="molecule type" value="Genomic_DNA"/>
</dbReference>
<evidence type="ECO:0000256" key="5">
    <source>
        <dbReference type="ARBA" id="ARBA00023024"/>
    </source>
</evidence>
<dbReference type="InterPro" id="IPR029070">
    <property type="entry name" value="Chitinase_insertion_sf"/>
</dbReference>
<accession>A0A9P6JPF5</accession>
<dbReference type="CDD" id="cd00035">
    <property type="entry name" value="ChtBD1"/>
    <property type="match status" value="1"/>
</dbReference>
<dbReference type="InterPro" id="IPR053214">
    <property type="entry name" value="LysM12-like"/>
</dbReference>
<dbReference type="InterPro" id="IPR018392">
    <property type="entry name" value="LysM"/>
</dbReference>
<evidence type="ECO:0000259" key="13">
    <source>
        <dbReference type="PROSITE" id="PS50941"/>
    </source>
</evidence>
<dbReference type="SUPFAM" id="SSF54556">
    <property type="entry name" value="Chitinase insertion domain"/>
    <property type="match status" value="1"/>
</dbReference>
<evidence type="ECO:0000256" key="1">
    <source>
        <dbReference type="ARBA" id="ARBA00000822"/>
    </source>
</evidence>
<dbReference type="Pfam" id="PF01476">
    <property type="entry name" value="LysM"/>
    <property type="match status" value="1"/>
</dbReference>
<evidence type="ECO:0000256" key="6">
    <source>
        <dbReference type="ARBA" id="ARBA00023180"/>
    </source>
</evidence>
<dbReference type="PROSITE" id="PS50941">
    <property type="entry name" value="CHIT_BIND_I_2"/>
    <property type="match status" value="1"/>
</dbReference>
<dbReference type="FunFam" id="3.10.50.10:FF:000003">
    <property type="entry name" value="Class V chitinase CHIT5b"/>
    <property type="match status" value="1"/>
</dbReference>
<dbReference type="SUPFAM" id="SSF57016">
    <property type="entry name" value="Plant lectins/antimicrobial peptides"/>
    <property type="match status" value="1"/>
</dbReference>
<name>A0A9P6JPF5_9AGAR</name>
<dbReference type="Gene3D" id="3.30.60.10">
    <property type="entry name" value="Endochitinase-like"/>
    <property type="match status" value="1"/>
</dbReference>
<keyword evidence="7" id="KW-0119">Carbohydrate metabolism</keyword>
<dbReference type="InterPro" id="IPR017853">
    <property type="entry name" value="GH"/>
</dbReference>
<dbReference type="PANTHER" id="PTHR47700">
    <property type="entry name" value="V CHITINASE, PUTATIVE (AFU_ORTHOLOGUE AFUA_6G13720)-RELATED"/>
    <property type="match status" value="1"/>
</dbReference>
<evidence type="ECO:0000259" key="14">
    <source>
        <dbReference type="PROSITE" id="PS51782"/>
    </source>
</evidence>
<feature type="domain" description="LysM" evidence="14">
    <location>
        <begin position="100"/>
        <end position="148"/>
    </location>
</feature>
<comment type="caution">
    <text evidence="10">Lacks conserved residue(s) required for the propagation of feature annotation.</text>
</comment>
<dbReference type="GO" id="GO:0000272">
    <property type="term" value="P:polysaccharide catabolic process"/>
    <property type="evidence" value="ECO:0007669"/>
    <property type="project" value="UniProtKB-KW"/>
</dbReference>
<keyword evidence="10" id="KW-1015">Disulfide bond</keyword>
<evidence type="ECO:0000256" key="12">
    <source>
        <dbReference type="SAM" id="SignalP"/>
    </source>
</evidence>
<dbReference type="PROSITE" id="PS51782">
    <property type="entry name" value="LYSM"/>
    <property type="match status" value="2"/>
</dbReference>
<dbReference type="GO" id="GO:0008843">
    <property type="term" value="F:endochitinase activity"/>
    <property type="evidence" value="ECO:0007669"/>
    <property type="project" value="UniProtKB-EC"/>
</dbReference>
<feature type="disulfide bond" evidence="10">
    <location>
        <begin position="179"/>
        <end position="193"/>
    </location>
</feature>
<dbReference type="GO" id="GO:0006032">
    <property type="term" value="P:chitin catabolic process"/>
    <property type="evidence" value="ECO:0007669"/>
    <property type="project" value="UniProtKB-KW"/>
</dbReference>
<reference evidence="16" key="1">
    <citation type="submission" date="2020-11" db="EMBL/GenBank/DDBJ databases">
        <authorList>
            <consortium name="DOE Joint Genome Institute"/>
            <person name="Ahrendt S."/>
            <person name="Riley R."/>
            <person name="Andreopoulos W."/>
            <person name="Labutti K."/>
            <person name="Pangilinan J."/>
            <person name="Ruiz-Duenas F.J."/>
            <person name="Barrasa J.M."/>
            <person name="Sanchez-Garcia M."/>
            <person name="Camarero S."/>
            <person name="Miyauchi S."/>
            <person name="Serrano A."/>
            <person name="Linde D."/>
            <person name="Babiker R."/>
            <person name="Drula E."/>
            <person name="Ayuso-Fernandez I."/>
            <person name="Pacheco R."/>
            <person name="Padilla G."/>
            <person name="Ferreira P."/>
            <person name="Barriuso J."/>
            <person name="Kellner H."/>
            <person name="Castanera R."/>
            <person name="Alfaro M."/>
            <person name="Ramirez L."/>
            <person name="Pisabarro A.G."/>
            <person name="Kuo A."/>
            <person name="Tritt A."/>
            <person name="Lipzen A."/>
            <person name="He G."/>
            <person name="Yan M."/>
            <person name="Ng V."/>
            <person name="Cullen D."/>
            <person name="Martin F."/>
            <person name="Rosso M.-N."/>
            <person name="Henrissat B."/>
            <person name="Hibbett D."/>
            <person name="Martinez A.T."/>
            <person name="Grigoriev I.V."/>
        </authorList>
    </citation>
    <scope>NUCLEOTIDE SEQUENCE</scope>
    <source>
        <strain evidence="16">CBS 506.95</strain>
    </source>
</reference>
<dbReference type="InterPro" id="IPR036861">
    <property type="entry name" value="Endochitinase-like_sf"/>
</dbReference>
<feature type="domain" description="LysM" evidence="14">
    <location>
        <begin position="37"/>
        <end position="81"/>
    </location>
</feature>
<feature type="signal peptide" evidence="12">
    <location>
        <begin position="1"/>
        <end position="19"/>
    </location>
</feature>
<gene>
    <name evidence="16" type="ORF">CPB83DRAFT_855945</name>
</gene>
<dbReference type="InterPro" id="IPR001223">
    <property type="entry name" value="Glyco_hydro18_cat"/>
</dbReference>
<dbReference type="SMART" id="SM00270">
    <property type="entry name" value="ChtBD1"/>
    <property type="match status" value="1"/>
</dbReference>
<sequence length="650" mass="70137">MKSYTLLSALVGIPFLVMATKKQVLDTSERSKRADCRIVSVASGDGCASLATKCGITPAQFTSFNPGLDCSKLKVDQWVCCSSGTLPSKRPVQNPDGSCFSVDIVDGSDCSQFSVKYDVTLTEIDTWNKKTWRWSGCSGLQPGMKICMSTGTPPLPVQNSSIPCGLESVGNKECPLRACCGKWGFCGLTDDFCETSTGAPGTGCQSNCQKISDFDNVGLSSSNPGRNIIGYYSNWSAHRSCNGVPNGVLPAVRPSDLDPNSFTHIVYSFASVSRGDFKLTETQSDDKQLIAELQALKKTNPNLKTMWAVGGWAFNDPPTQDIFSLMVRTPASRTTFVNNVISQLTSYGFDGLDIDWEYPGSERGGIEADGQNFLALMKELYAATSAKRMEVSFTAPASYWYLQQFPILQMQDYTNWINLMTYDIHGSWDIKFGLGVLPHTAITEVNAAVNMLLKAGVKIGKINLGIGFYGRSFTLTDPSCHVAGCAFSGPGIMGPCTGGEGFLSYAEIDYLIQTKGLTPTYNATSKTMTLVYDNQWIGYEDPTTLATKLKYVLDRTMPGVLIWAVDLDKSNQLLSAVVGHSLIPVKSTTDCPADGIWKTTPAGQTASVPCGSGSSPHRSRKCVGPNWADEGQSFCAASQMMLAAFGHCGL</sequence>
<protein>
    <submittedName>
        <fullName evidence="16">Glycosyl hydrolases family 18-domain-containing protein</fullName>
    </submittedName>
</protein>
<dbReference type="PROSITE" id="PS51910">
    <property type="entry name" value="GH18_2"/>
    <property type="match status" value="1"/>
</dbReference>
<dbReference type="InterPro" id="IPR001002">
    <property type="entry name" value="Chitin-bd_1"/>
</dbReference>
<keyword evidence="3 12" id="KW-0732">Signal</keyword>
<dbReference type="Gene3D" id="3.10.350.10">
    <property type="entry name" value="LysM domain"/>
    <property type="match status" value="2"/>
</dbReference>
<comment type="catalytic activity">
    <reaction evidence="1">
        <text>Random endo-hydrolysis of N-acetyl-beta-D-glucosaminide (1-&gt;4)-beta-linkages in chitin and chitodextrins.</text>
        <dbReference type="EC" id="3.2.1.14"/>
    </reaction>
</comment>
<evidence type="ECO:0000259" key="15">
    <source>
        <dbReference type="PROSITE" id="PS51910"/>
    </source>
</evidence>
<feature type="disulfide bond" evidence="10">
    <location>
        <begin position="174"/>
        <end position="186"/>
    </location>
</feature>
<dbReference type="OrthoDB" id="73875at2759"/>
<dbReference type="SMART" id="SM00257">
    <property type="entry name" value="LysM"/>
    <property type="match status" value="2"/>
</dbReference>
<dbReference type="SUPFAM" id="SSF51445">
    <property type="entry name" value="(Trans)glycosidases"/>
    <property type="match status" value="1"/>
</dbReference>
<organism evidence="16 17">
    <name type="scientific">Crepidotus variabilis</name>
    <dbReference type="NCBI Taxonomy" id="179855"/>
    <lineage>
        <taxon>Eukaryota</taxon>
        <taxon>Fungi</taxon>
        <taxon>Dikarya</taxon>
        <taxon>Basidiomycota</taxon>
        <taxon>Agaricomycotina</taxon>
        <taxon>Agaricomycetes</taxon>
        <taxon>Agaricomycetidae</taxon>
        <taxon>Agaricales</taxon>
        <taxon>Agaricineae</taxon>
        <taxon>Crepidotaceae</taxon>
        <taxon>Crepidotus</taxon>
    </lineage>
</organism>
<evidence type="ECO:0000313" key="16">
    <source>
        <dbReference type="EMBL" id="KAF9527525.1"/>
    </source>
</evidence>
<dbReference type="CDD" id="cd00118">
    <property type="entry name" value="LysM"/>
    <property type="match status" value="1"/>
</dbReference>
<dbReference type="InterPro" id="IPR001579">
    <property type="entry name" value="Glyco_hydro_18_chit_AS"/>
</dbReference>
<evidence type="ECO:0000256" key="2">
    <source>
        <dbReference type="ARBA" id="ARBA00022669"/>
    </source>
</evidence>
<evidence type="ECO:0000256" key="9">
    <source>
        <dbReference type="ARBA" id="ARBA00023326"/>
    </source>
</evidence>
<evidence type="ECO:0000256" key="10">
    <source>
        <dbReference type="PROSITE-ProRule" id="PRU00261"/>
    </source>
</evidence>
<feature type="domain" description="Chitin-binding type-1" evidence="13">
    <location>
        <begin position="161"/>
        <end position="210"/>
    </location>
</feature>
<feature type="chain" id="PRO_5040183690" evidence="12">
    <location>
        <begin position="20"/>
        <end position="650"/>
    </location>
</feature>
<dbReference type="InterPro" id="IPR011583">
    <property type="entry name" value="Chitinase_II/V-like_cat"/>
</dbReference>
<evidence type="ECO:0000256" key="4">
    <source>
        <dbReference type="ARBA" id="ARBA00022801"/>
    </source>
</evidence>
<evidence type="ECO:0000256" key="11">
    <source>
        <dbReference type="RuleBase" id="RU000489"/>
    </source>
</evidence>
<feature type="disulfide bond" evidence="10">
    <location>
        <begin position="204"/>
        <end position="208"/>
    </location>
</feature>
<dbReference type="SUPFAM" id="SSF54106">
    <property type="entry name" value="LysM domain"/>
    <property type="match status" value="1"/>
</dbReference>
<dbReference type="GO" id="GO:0008061">
    <property type="term" value="F:chitin binding"/>
    <property type="evidence" value="ECO:0007669"/>
    <property type="project" value="UniProtKB-UniRule"/>
</dbReference>
<dbReference type="Pfam" id="PF00704">
    <property type="entry name" value="Glyco_hydro_18"/>
    <property type="match status" value="1"/>
</dbReference>
<proteinExistence type="predicted"/>
<dbReference type="Pfam" id="PF00187">
    <property type="entry name" value="Chitin_bind_1"/>
    <property type="match status" value="1"/>
</dbReference>
<dbReference type="SMART" id="SM00636">
    <property type="entry name" value="Glyco_18"/>
    <property type="match status" value="1"/>
</dbReference>
<keyword evidence="17" id="KW-1185">Reference proteome</keyword>
<keyword evidence="4 11" id="KW-0378">Hydrolase</keyword>
<dbReference type="InterPro" id="IPR036779">
    <property type="entry name" value="LysM_dom_sf"/>
</dbReference>
<evidence type="ECO:0000256" key="7">
    <source>
        <dbReference type="ARBA" id="ARBA00023277"/>
    </source>
</evidence>